<dbReference type="EMBL" id="LJJC01000004">
    <property type="protein sequence ID" value="KQL54915.1"/>
    <property type="molecule type" value="Genomic_DNA"/>
</dbReference>
<dbReference type="PANTHER" id="PTHR43280:SF2">
    <property type="entry name" value="HTH-TYPE TRANSCRIPTIONAL REGULATOR EXSA"/>
    <property type="match status" value="1"/>
</dbReference>
<dbReference type="Gene3D" id="1.10.10.60">
    <property type="entry name" value="Homeodomain-like"/>
    <property type="match status" value="2"/>
</dbReference>
<organism evidence="5 6">
    <name type="scientific">Heyndrickxia shackletonii</name>
    <dbReference type="NCBI Taxonomy" id="157838"/>
    <lineage>
        <taxon>Bacteria</taxon>
        <taxon>Bacillati</taxon>
        <taxon>Bacillota</taxon>
        <taxon>Bacilli</taxon>
        <taxon>Bacillales</taxon>
        <taxon>Bacillaceae</taxon>
        <taxon>Heyndrickxia</taxon>
    </lineage>
</organism>
<feature type="domain" description="HTH araC/xylS-type" evidence="4">
    <location>
        <begin position="172"/>
        <end position="270"/>
    </location>
</feature>
<dbReference type="InterPro" id="IPR009057">
    <property type="entry name" value="Homeodomain-like_sf"/>
</dbReference>
<reference evidence="5 6" key="1">
    <citation type="submission" date="2015-09" db="EMBL/GenBank/DDBJ databases">
        <title>Genome sequencing project for genomic taxonomy and phylogenomics of Bacillus-like bacteria.</title>
        <authorList>
            <person name="Liu B."/>
            <person name="Wang J."/>
            <person name="Zhu Y."/>
            <person name="Liu G."/>
            <person name="Chen Q."/>
            <person name="Chen Z."/>
            <person name="Lan J."/>
            <person name="Che J."/>
            <person name="Ge C."/>
            <person name="Shi H."/>
            <person name="Pan Z."/>
            <person name="Liu X."/>
        </authorList>
    </citation>
    <scope>NUCLEOTIDE SEQUENCE [LARGE SCALE GENOMIC DNA]</scope>
    <source>
        <strain evidence="5 6">LMG 18435</strain>
    </source>
</reference>
<dbReference type="Pfam" id="PF12833">
    <property type="entry name" value="HTH_18"/>
    <property type="match status" value="1"/>
</dbReference>
<evidence type="ECO:0000313" key="6">
    <source>
        <dbReference type="Proteomes" id="UP000051888"/>
    </source>
</evidence>
<protein>
    <recommendedName>
        <fullName evidence="4">HTH araC/xylS-type domain-containing protein</fullName>
    </recommendedName>
</protein>
<gene>
    <name evidence="5" type="ORF">AN964_16340</name>
</gene>
<dbReference type="STRING" id="157838.AN964_16340"/>
<dbReference type="RefSeq" id="WP_055740710.1">
    <property type="nucleotide sequence ID" value="NZ_LJJC01000004.1"/>
</dbReference>
<dbReference type="AlphaFoldDB" id="A0A0Q3WZE4"/>
<dbReference type="GO" id="GO:0003700">
    <property type="term" value="F:DNA-binding transcription factor activity"/>
    <property type="evidence" value="ECO:0007669"/>
    <property type="project" value="InterPro"/>
</dbReference>
<dbReference type="OrthoDB" id="9816335at2"/>
<dbReference type="Proteomes" id="UP000051888">
    <property type="component" value="Unassembled WGS sequence"/>
</dbReference>
<dbReference type="InterPro" id="IPR018060">
    <property type="entry name" value="HTH_AraC"/>
</dbReference>
<dbReference type="PATRIC" id="fig|157838.3.peg.3615"/>
<dbReference type="GO" id="GO:0043565">
    <property type="term" value="F:sequence-specific DNA binding"/>
    <property type="evidence" value="ECO:0007669"/>
    <property type="project" value="InterPro"/>
</dbReference>
<evidence type="ECO:0000256" key="2">
    <source>
        <dbReference type="ARBA" id="ARBA00023125"/>
    </source>
</evidence>
<evidence type="ECO:0000259" key="4">
    <source>
        <dbReference type="PROSITE" id="PS01124"/>
    </source>
</evidence>
<dbReference type="SUPFAM" id="SSF46689">
    <property type="entry name" value="Homeodomain-like"/>
    <property type="match status" value="2"/>
</dbReference>
<keyword evidence="6" id="KW-1185">Reference proteome</keyword>
<evidence type="ECO:0000256" key="3">
    <source>
        <dbReference type="ARBA" id="ARBA00023163"/>
    </source>
</evidence>
<keyword evidence="1" id="KW-0805">Transcription regulation</keyword>
<keyword evidence="3" id="KW-0804">Transcription</keyword>
<accession>A0A0Q3WZE4</accession>
<keyword evidence="2" id="KW-0238">DNA-binding</keyword>
<name>A0A0Q3WZE4_9BACI</name>
<comment type="caution">
    <text evidence="5">The sequence shown here is derived from an EMBL/GenBank/DDBJ whole genome shotgun (WGS) entry which is preliminary data.</text>
</comment>
<sequence>MNLKLPNTKLMLSRFDSYSSDPVEHDHGDDYQITIPLEGSTFLDQNKVVNKVESSKHFLTFPGEKHFHFTEEDKSRILLVNINKHFLDHVVSTKLNNHVNDIEFFNQIDYSSEKLIKTADELIKLNLFDNNHQIQTEELEWELAEIFLSIQKGSHSELWEKEYMVNCNPIIKNVIHYMGENYHNDLSLDILADHCKMSKFYLIKLFKEVLGCTPSQYLLGIRLEHAKHLLLKSDWDITKICFEVGFGSLNTFERVFKKRWGITISEFRKKYKI</sequence>
<dbReference type="PROSITE" id="PS01124">
    <property type="entry name" value="HTH_ARAC_FAMILY_2"/>
    <property type="match status" value="1"/>
</dbReference>
<proteinExistence type="predicted"/>
<dbReference type="PANTHER" id="PTHR43280">
    <property type="entry name" value="ARAC-FAMILY TRANSCRIPTIONAL REGULATOR"/>
    <property type="match status" value="1"/>
</dbReference>
<evidence type="ECO:0000256" key="1">
    <source>
        <dbReference type="ARBA" id="ARBA00023015"/>
    </source>
</evidence>
<dbReference type="SMART" id="SM00342">
    <property type="entry name" value="HTH_ARAC"/>
    <property type="match status" value="1"/>
</dbReference>
<evidence type="ECO:0000313" key="5">
    <source>
        <dbReference type="EMBL" id="KQL54915.1"/>
    </source>
</evidence>